<evidence type="ECO:0000313" key="9">
    <source>
        <dbReference type="EMBL" id="GGH18817.1"/>
    </source>
</evidence>
<accession>A0A917I6W8</accession>
<dbReference type="SMART" id="SM00387">
    <property type="entry name" value="HATPase_c"/>
    <property type="match status" value="1"/>
</dbReference>
<evidence type="ECO:0000256" key="1">
    <source>
        <dbReference type="ARBA" id="ARBA00000085"/>
    </source>
</evidence>
<keyword evidence="7" id="KW-0812">Transmembrane</keyword>
<dbReference type="SUPFAM" id="SSF55874">
    <property type="entry name" value="ATPase domain of HSP90 chaperone/DNA topoisomerase II/histidine kinase"/>
    <property type="match status" value="1"/>
</dbReference>
<dbReference type="CDD" id="cd16917">
    <property type="entry name" value="HATPase_UhpB-NarQ-NarX-like"/>
    <property type="match status" value="1"/>
</dbReference>
<reference evidence="9" key="1">
    <citation type="journal article" date="2014" name="Int. J. Syst. Evol. Microbiol.">
        <title>Complete genome sequence of Corynebacterium casei LMG S-19264T (=DSM 44701T), isolated from a smear-ripened cheese.</title>
        <authorList>
            <consortium name="US DOE Joint Genome Institute (JGI-PGF)"/>
            <person name="Walter F."/>
            <person name="Albersmeier A."/>
            <person name="Kalinowski J."/>
            <person name="Ruckert C."/>
        </authorList>
    </citation>
    <scope>NUCLEOTIDE SEQUENCE</scope>
    <source>
        <strain evidence="9">CGMCC 1.12214</strain>
    </source>
</reference>
<gene>
    <name evidence="9" type="ORF">GCM10007036_21240</name>
</gene>
<keyword evidence="7" id="KW-1133">Transmembrane helix</keyword>
<dbReference type="Pfam" id="PF02518">
    <property type="entry name" value="HATPase_c"/>
    <property type="match status" value="1"/>
</dbReference>
<dbReference type="EMBL" id="BMES01000002">
    <property type="protein sequence ID" value="GGH18817.1"/>
    <property type="molecule type" value="Genomic_DNA"/>
</dbReference>
<proteinExistence type="predicted"/>
<dbReference type="PANTHER" id="PTHR24421:SF63">
    <property type="entry name" value="SENSOR HISTIDINE KINASE DESK"/>
    <property type="match status" value="1"/>
</dbReference>
<keyword evidence="6" id="KW-0175">Coiled coil</keyword>
<evidence type="ECO:0000256" key="4">
    <source>
        <dbReference type="ARBA" id="ARBA00022777"/>
    </source>
</evidence>
<evidence type="ECO:0000313" key="10">
    <source>
        <dbReference type="Proteomes" id="UP000603912"/>
    </source>
</evidence>
<reference evidence="9" key="2">
    <citation type="submission" date="2020-09" db="EMBL/GenBank/DDBJ databases">
        <authorList>
            <person name="Sun Q."/>
            <person name="Zhou Y."/>
        </authorList>
    </citation>
    <scope>NUCLEOTIDE SEQUENCE</scope>
    <source>
        <strain evidence="9">CGMCC 1.12214</strain>
    </source>
</reference>
<dbReference type="GO" id="GO:0000160">
    <property type="term" value="P:phosphorelay signal transduction system"/>
    <property type="evidence" value="ECO:0007669"/>
    <property type="project" value="UniProtKB-KW"/>
</dbReference>
<evidence type="ECO:0000256" key="2">
    <source>
        <dbReference type="ARBA" id="ARBA00012438"/>
    </source>
</evidence>
<keyword evidence="4 9" id="KW-0418">Kinase</keyword>
<dbReference type="EC" id="2.7.13.3" evidence="2"/>
<name>A0A917I6W8_9HYPH</name>
<evidence type="ECO:0000256" key="7">
    <source>
        <dbReference type="SAM" id="Phobius"/>
    </source>
</evidence>
<dbReference type="PROSITE" id="PS50109">
    <property type="entry name" value="HIS_KIN"/>
    <property type="match status" value="1"/>
</dbReference>
<protein>
    <recommendedName>
        <fullName evidence="2">histidine kinase</fullName>
        <ecNumber evidence="2">2.7.13.3</ecNumber>
    </recommendedName>
</protein>
<feature type="coiled-coil region" evidence="6">
    <location>
        <begin position="223"/>
        <end position="250"/>
    </location>
</feature>
<dbReference type="PANTHER" id="PTHR24421">
    <property type="entry name" value="NITRATE/NITRITE SENSOR PROTEIN NARX-RELATED"/>
    <property type="match status" value="1"/>
</dbReference>
<keyword evidence="10" id="KW-1185">Reference proteome</keyword>
<dbReference type="Proteomes" id="UP000603912">
    <property type="component" value="Unassembled WGS sequence"/>
</dbReference>
<dbReference type="InterPro" id="IPR005467">
    <property type="entry name" value="His_kinase_dom"/>
</dbReference>
<keyword evidence="7" id="KW-0472">Membrane</keyword>
<dbReference type="InterPro" id="IPR004358">
    <property type="entry name" value="Sig_transdc_His_kin-like_C"/>
</dbReference>
<comment type="catalytic activity">
    <reaction evidence="1">
        <text>ATP + protein L-histidine = ADP + protein N-phospho-L-histidine.</text>
        <dbReference type="EC" id="2.7.13.3"/>
    </reaction>
</comment>
<dbReference type="PRINTS" id="PR00344">
    <property type="entry name" value="BCTRLSENSOR"/>
</dbReference>
<feature type="transmembrane region" description="Helical" evidence="7">
    <location>
        <begin position="184"/>
        <end position="203"/>
    </location>
</feature>
<keyword evidence="3" id="KW-0808">Transferase</keyword>
<keyword evidence="5" id="KW-0902">Two-component regulatory system</keyword>
<evidence type="ECO:0000256" key="3">
    <source>
        <dbReference type="ARBA" id="ARBA00022679"/>
    </source>
</evidence>
<dbReference type="InterPro" id="IPR036890">
    <property type="entry name" value="HATPase_C_sf"/>
</dbReference>
<sequence length="444" mass="48222">MTLVRQFILVNLAVTLLGMLALGAWVTRTIEAGVIHASTASAAVYMNSVIAPHLLGYTANGILSDIDRRNLDAAKETAGAQRGVVALKIWAPGGRILYSSHHEAEGQVFVETGPLAAAFKGQLSWEFDDLDDPESVFERQLGMPLLEIYAPVHDSAGRVMAVAEFYENAEAIDAETRAARISTWLMTAGAALFMMWALFWIVARGSRLIEEQRTDLRARVSQLSTLLQDNEKLRGDRQRAARRAAEDNERLLNRLGSDLHDGPAQLISLALLRLKPQDQDVKSIQNVLKDALNEVRNVCSGLMMPEIRDLPPADAFRFIVDAHQRRTGTAVDFSITGVPTEMPAFLKTCLCRIVQEGLSNAYRHADGAGQRVLIAADEGHVTVVVEDDGPGISDEDAVRAGSRLGLAGIRQRVDSLGGSLTVGRIGTRGTRLTAVMPLEGEAEA</sequence>
<dbReference type="GO" id="GO:0004673">
    <property type="term" value="F:protein histidine kinase activity"/>
    <property type="evidence" value="ECO:0007669"/>
    <property type="project" value="UniProtKB-EC"/>
</dbReference>
<evidence type="ECO:0000259" key="8">
    <source>
        <dbReference type="PROSITE" id="PS50109"/>
    </source>
</evidence>
<dbReference type="Gene3D" id="3.30.565.10">
    <property type="entry name" value="Histidine kinase-like ATPase, C-terminal domain"/>
    <property type="match status" value="1"/>
</dbReference>
<dbReference type="AlphaFoldDB" id="A0A917I6W8"/>
<dbReference type="InterPro" id="IPR050482">
    <property type="entry name" value="Sensor_HK_TwoCompSys"/>
</dbReference>
<dbReference type="InterPro" id="IPR003594">
    <property type="entry name" value="HATPase_dom"/>
</dbReference>
<organism evidence="9 10">
    <name type="scientific">Alsobacter metallidurans</name>
    <dbReference type="NCBI Taxonomy" id="340221"/>
    <lineage>
        <taxon>Bacteria</taxon>
        <taxon>Pseudomonadati</taxon>
        <taxon>Pseudomonadota</taxon>
        <taxon>Alphaproteobacteria</taxon>
        <taxon>Hyphomicrobiales</taxon>
        <taxon>Alsobacteraceae</taxon>
        <taxon>Alsobacter</taxon>
    </lineage>
</organism>
<comment type="caution">
    <text evidence="9">The sequence shown here is derived from an EMBL/GenBank/DDBJ whole genome shotgun (WGS) entry which is preliminary data.</text>
</comment>
<evidence type="ECO:0000256" key="5">
    <source>
        <dbReference type="ARBA" id="ARBA00023012"/>
    </source>
</evidence>
<feature type="domain" description="Histidine kinase" evidence="8">
    <location>
        <begin position="350"/>
        <end position="440"/>
    </location>
</feature>
<evidence type="ECO:0000256" key="6">
    <source>
        <dbReference type="SAM" id="Coils"/>
    </source>
</evidence>